<evidence type="ECO:0000313" key="2">
    <source>
        <dbReference type="Proteomes" id="UP000774000"/>
    </source>
</evidence>
<protein>
    <recommendedName>
        <fullName evidence="3">LPP20 lipoprotein</fullName>
    </recommendedName>
</protein>
<accession>A0A938XU21</accession>
<evidence type="ECO:0000313" key="1">
    <source>
        <dbReference type="EMBL" id="MBM7557538.1"/>
    </source>
</evidence>
<sequence length="293" mass="32150">MKNFNLRLFCFSLGLMIIVIGVGVVQAEASLFNSRQDARTDWQKSVVRAKGYGVVGDEIQNKAQAKILAREAAITMAQRHLLEEIKGVNLTATQTIKNAQVESDVIKKKLNATLRGARIVEEKQPAKGTYLVIMEVKFYGRDGVIKAILPKLKEEAENNNSEQLQLNNNQVQTASTSQQEKDYTGIIINTINVDVEPAIAPNIYSAQGKLIYGISTLNTQEVITSGIVGYERSLNAARANPRVGQNPLVIKAQDVRGSTKSDLVVATAQAKKMLQVGRSNNIFNQSKVIIVLN</sequence>
<dbReference type="Proteomes" id="UP000774000">
    <property type="component" value="Unassembled WGS sequence"/>
</dbReference>
<reference evidence="1" key="1">
    <citation type="submission" date="2021-01" db="EMBL/GenBank/DDBJ databases">
        <title>Genomic Encyclopedia of Type Strains, Phase IV (KMG-IV): sequencing the most valuable type-strain genomes for metagenomic binning, comparative biology and taxonomic classification.</title>
        <authorList>
            <person name="Goeker M."/>
        </authorList>
    </citation>
    <scope>NUCLEOTIDE SEQUENCE</scope>
    <source>
        <strain evidence="1">DSM 23230</strain>
    </source>
</reference>
<dbReference type="EMBL" id="JAFBDQ010000013">
    <property type="protein sequence ID" value="MBM7557538.1"/>
    <property type="molecule type" value="Genomic_DNA"/>
</dbReference>
<comment type="caution">
    <text evidence="1">The sequence shown here is derived from an EMBL/GenBank/DDBJ whole genome shotgun (WGS) entry which is preliminary data.</text>
</comment>
<evidence type="ECO:0008006" key="3">
    <source>
        <dbReference type="Google" id="ProtNLM"/>
    </source>
</evidence>
<keyword evidence="2" id="KW-1185">Reference proteome</keyword>
<gene>
    <name evidence="1" type="ORF">JOC47_002404</name>
</gene>
<proteinExistence type="predicted"/>
<organism evidence="1 2">
    <name type="scientific">Halanaerobacter jeridensis</name>
    <dbReference type="NCBI Taxonomy" id="706427"/>
    <lineage>
        <taxon>Bacteria</taxon>
        <taxon>Bacillati</taxon>
        <taxon>Bacillota</taxon>
        <taxon>Clostridia</taxon>
        <taxon>Halanaerobiales</taxon>
        <taxon>Halobacteroidaceae</taxon>
        <taxon>Halanaerobacter</taxon>
    </lineage>
</organism>
<dbReference type="RefSeq" id="WP_239551166.1">
    <property type="nucleotide sequence ID" value="NZ_JAFBDQ010000013.1"/>
</dbReference>
<name>A0A938XU21_9FIRM</name>
<dbReference type="AlphaFoldDB" id="A0A938XU21"/>